<accession>A0A915DVW9</accession>
<keyword evidence="2" id="KW-1185">Reference proteome</keyword>
<dbReference type="AlphaFoldDB" id="A0A915DVW9"/>
<feature type="region of interest" description="Disordered" evidence="1">
    <location>
        <begin position="1"/>
        <end position="187"/>
    </location>
</feature>
<feature type="compositionally biased region" description="Polar residues" evidence="1">
    <location>
        <begin position="157"/>
        <end position="176"/>
    </location>
</feature>
<organism evidence="2 3">
    <name type="scientific">Ditylenchus dipsaci</name>
    <dbReference type="NCBI Taxonomy" id="166011"/>
    <lineage>
        <taxon>Eukaryota</taxon>
        <taxon>Metazoa</taxon>
        <taxon>Ecdysozoa</taxon>
        <taxon>Nematoda</taxon>
        <taxon>Chromadorea</taxon>
        <taxon>Rhabditida</taxon>
        <taxon>Tylenchina</taxon>
        <taxon>Tylenchomorpha</taxon>
        <taxon>Sphaerularioidea</taxon>
        <taxon>Anguinidae</taxon>
        <taxon>Anguininae</taxon>
        <taxon>Ditylenchus</taxon>
    </lineage>
</organism>
<name>A0A915DVW9_9BILA</name>
<proteinExistence type="predicted"/>
<reference evidence="3" key="1">
    <citation type="submission" date="2022-11" db="UniProtKB">
        <authorList>
            <consortium name="WormBaseParasite"/>
        </authorList>
    </citation>
    <scope>IDENTIFICATION</scope>
</reference>
<evidence type="ECO:0000313" key="2">
    <source>
        <dbReference type="Proteomes" id="UP000887574"/>
    </source>
</evidence>
<sequence length="295" mass="33122">MRAFQPTEREVPGPISRRSRSISGPVADLSQLNIKETAKTGSRLSPSAQKSLEHLRSGQSSPAPASYEKARRYPHRANSQRTGERHVNQPAGHTKTLATTLQDVADSHHCNREPLAAHKLGSSVSPRRQQQTRPASSASVHFSNANGRPSPARCHSEFSSPGNQPNTATTRSQPISSEAPPPPKTAELDELGQLSRQLAERSKSRRADYHLSEVESIIKSVPEPLPTRSKQDFQRHFLNSSAIHREHQDRSEYVTEPIRREIVEVRREQVVSKPKVTQTVQRFEENKRTEEVERR</sequence>
<evidence type="ECO:0000313" key="3">
    <source>
        <dbReference type="WBParaSite" id="jg23509"/>
    </source>
</evidence>
<dbReference type="Proteomes" id="UP000887574">
    <property type="component" value="Unplaced"/>
</dbReference>
<feature type="compositionally biased region" description="Basic and acidic residues" evidence="1">
    <location>
        <begin position="105"/>
        <end position="116"/>
    </location>
</feature>
<feature type="compositionally biased region" description="Polar residues" evidence="1">
    <location>
        <begin position="30"/>
        <end position="50"/>
    </location>
</feature>
<protein>
    <submittedName>
        <fullName evidence="3">Uncharacterized protein</fullName>
    </submittedName>
</protein>
<evidence type="ECO:0000256" key="1">
    <source>
        <dbReference type="SAM" id="MobiDB-lite"/>
    </source>
</evidence>
<feature type="compositionally biased region" description="Low complexity" evidence="1">
    <location>
        <begin position="12"/>
        <end position="25"/>
    </location>
</feature>
<feature type="compositionally biased region" description="Polar residues" evidence="1">
    <location>
        <begin position="122"/>
        <end position="147"/>
    </location>
</feature>
<dbReference type="WBParaSite" id="jg23509">
    <property type="protein sequence ID" value="jg23509"/>
    <property type="gene ID" value="jg23509"/>
</dbReference>